<evidence type="ECO:0008006" key="4">
    <source>
        <dbReference type="Google" id="ProtNLM"/>
    </source>
</evidence>
<dbReference type="EMBL" id="CAADRP010001596">
    <property type="protein sequence ID" value="VFU43864.1"/>
    <property type="molecule type" value="Genomic_DNA"/>
</dbReference>
<feature type="transmembrane region" description="Helical" evidence="2">
    <location>
        <begin position="127"/>
        <end position="156"/>
    </location>
</feature>
<accession>A0A6N2LU79</accession>
<feature type="transmembrane region" description="Helical" evidence="2">
    <location>
        <begin position="168"/>
        <end position="189"/>
    </location>
</feature>
<name>A0A6N2LU79_SALVM</name>
<sequence>MGSPANLFSVLSESHRIIKAHSRHFLALSVLFTLPPSFFLYVYPTIQNIISQFSSRGSKTLLSRTFYQDDPSNLFTTDIMILSLLFSIFTSTFSLFAQASITYSVIHGFYGRPVKLWSSIKSAFTSFFPLLITGSFLGIIYLGVLIPFALFLFFGINGIQLLGFEISVSSPYFIVFSVILGVVSVFVLLRLQLKWLLAPVIVVAESSWGLESLRRSDYLMKRMKGVALSMLLFFGFFSGLLVITISFPGEGLHIGNIDSPWKIWPLVVRIVVTSALPMVLQLYSIAAFAVLYMDCKAMHGELVLEIVEEFAGAYVSLPFDDDSKNRARYGFWMLPLLEIFTRENLLNSNLLSAIGEFTTLRVPAKKLRRNSIGSISSRREFVGFERKLSRKHLLPATYTVAATPFSIRGFYSLIAGAHTAQNVQHMSPDCYDLLIPDASSVVAFVEDGQTFSNPSRKVQYDHRKMPGADEDDAPPHVSNAKKI</sequence>
<organism evidence="3">
    <name type="scientific">Salix viminalis</name>
    <name type="common">Common osier</name>
    <name type="synonym">Basket willow</name>
    <dbReference type="NCBI Taxonomy" id="40686"/>
    <lineage>
        <taxon>Eukaryota</taxon>
        <taxon>Viridiplantae</taxon>
        <taxon>Streptophyta</taxon>
        <taxon>Embryophyta</taxon>
        <taxon>Tracheophyta</taxon>
        <taxon>Spermatophyta</taxon>
        <taxon>Magnoliopsida</taxon>
        <taxon>eudicotyledons</taxon>
        <taxon>Gunneridae</taxon>
        <taxon>Pentapetalae</taxon>
        <taxon>rosids</taxon>
        <taxon>fabids</taxon>
        <taxon>Malpighiales</taxon>
        <taxon>Salicaceae</taxon>
        <taxon>Saliceae</taxon>
        <taxon>Salix</taxon>
    </lineage>
</organism>
<proteinExistence type="predicted"/>
<gene>
    <name evidence="3" type="ORF">SVIM_LOCUS267576</name>
</gene>
<protein>
    <recommendedName>
        <fullName evidence="4">Transmembrane protein</fullName>
    </recommendedName>
</protein>
<dbReference type="PANTHER" id="PTHR33133:SF7">
    <property type="entry name" value="F26K24.10 PROTEIN-RELATED"/>
    <property type="match status" value="1"/>
</dbReference>
<dbReference type="PANTHER" id="PTHR33133">
    <property type="entry name" value="OS08G0107100 PROTEIN-RELATED"/>
    <property type="match status" value="1"/>
</dbReference>
<evidence type="ECO:0000256" key="1">
    <source>
        <dbReference type="SAM" id="MobiDB-lite"/>
    </source>
</evidence>
<keyword evidence="2" id="KW-0812">Transmembrane</keyword>
<keyword evidence="2" id="KW-1133">Transmembrane helix</keyword>
<dbReference type="AlphaFoldDB" id="A0A6N2LU79"/>
<evidence type="ECO:0000313" key="3">
    <source>
        <dbReference type="EMBL" id="VFU43864.1"/>
    </source>
</evidence>
<feature type="transmembrane region" description="Helical" evidence="2">
    <location>
        <begin position="79"/>
        <end position="106"/>
    </location>
</feature>
<keyword evidence="2" id="KW-0472">Membrane</keyword>
<evidence type="ECO:0000256" key="2">
    <source>
        <dbReference type="SAM" id="Phobius"/>
    </source>
</evidence>
<feature type="region of interest" description="Disordered" evidence="1">
    <location>
        <begin position="462"/>
        <end position="483"/>
    </location>
</feature>
<feature type="transmembrane region" description="Helical" evidence="2">
    <location>
        <begin position="25"/>
        <end position="43"/>
    </location>
</feature>
<reference evidence="3" key="1">
    <citation type="submission" date="2019-03" db="EMBL/GenBank/DDBJ databases">
        <authorList>
            <person name="Mank J."/>
            <person name="Almeida P."/>
        </authorList>
    </citation>
    <scope>NUCLEOTIDE SEQUENCE</scope>
    <source>
        <strain evidence="3">78183</strain>
    </source>
</reference>
<feature type="transmembrane region" description="Helical" evidence="2">
    <location>
        <begin position="225"/>
        <end position="247"/>
    </location>
</feature>
<feature type="transmembrane region" description="Helical" evidence="2">
    <location>
        <begin position="267"/>
        <end position="292"/>
    </location>
</feature>